<comment type="caution">
    <text evidence="2">The sequence shown here is derived from an EMBL/GenBank/DDBJ whole genome shotgun (WGS) entry which is preliminary data.</text>
</comment>
<organism evidence="2 3">
    <name type="scientific">Dunaliella salina</name>
    <name type="common">Green alga</name>
    <name type="synonym">Protococcus salinus</name>
    <dbReference type="NCBI Taxonomy" id="3046"/>
    <lineage>
        <taxon>Eukaryota</taxon>
        <taxon>Viridiplantae</taxon>
        <taxon>Chlorophyta</taxon>
        <taxon>core chlorophytes</taxon>
        <taxon>Chlorophyceae</taxon>
        <taxon>CS clade</taxon>
        <taxon>Chlamydomonadales</taxon>
        <taxon>Dunaliellaceae</taxon>
        <taxon>Dunaliella</taxon>
    </lineage>
</organism>
<proteinExistence type="predicted"/>
<reference evidence="2" key="1">
    <citation type="submission" date="2017-08" db="EMBL/GenBank/DDBJ databases">
        <authorList>
            <person name="Polle J.E."/>
            <person name="Barry K."/>
            <person name="Cushman J."/>
            <person name="Schmutz J."/>
            <person name="Tran D."/>
            <person name="Hathwaick L.T."/>
            <person name="Yim W.C."/>
            <person name="Jenkins J."/>
            <person name="Mckie-Krisberg Z.M."/>
            <person name="Prochnik S."/>
            <person name="Lindquist E."/>
            <person name="Dockter R.B."/>
            <person name="Adam C."/>
            <person name="Molina H."/>
            <person name="Bunkerborg J."/>
            <person name="Jin E."/>
            <person name="Buchheim M."/>
            <person name="Magnuson J."/>
        </authorList>
    </citation>
    <scope>NUCLEOTIDE SEQUENCE</scope>
    <source>
        <strain evidence="2">CCAP 19/18</strain>
    </source>
</reference>
<evidence type="ECO:0000313" key="3">
    <source>
        <dbReference type="Proteomes" id="UP000815325"/>
    </source>
</evidence>
<protein>
    <submittedName>
        <fullName evidence="2">Uncharacterized protein</fullName>
    </submittedName>
</protein>
<keyword evidence="3" id="KW-1185">Reference proteome</keyword>
<name>A0ABQ7GT99_DUNSA</name>
<evidence type="ECO:0000313" key="2">
    <source>
        <dbReference type="EMBL" id="KAF5837833.1"/>
    </source>
</evidence>
<dbReference type="Proteomes" id="UP000815325">
    <property type="component" value="Unassembled WGS sequence"/>
</dbReference>
<evidence type="ECO:0000256" key="1">
    <source>
        <dbReference type="SAM" id="MobiDB-lite"/>
    </source>
</evidence>
<dbReference type="EMBL" id="MU069601">
    <property type="protein sequence ID" value="KAF5837833.1"/>
    <property type="molecule type" value="Genomic_DNA"/>
</dbReference>
<sequence length="339" mass="37075">MSIPDHSHHQELKKHFNVQILPEALLGSFIPADPSKIDSDHLRHRLEATVREFMVLNPGLVRVSMRHFQDEHPTARGLFMALSEQVVAVAGPGGVLMRPQQRWQCYPLDSGAFETVITHCEEHGIELPDLLRGYYEAQGQREKEAEAVDFYNPKDFDGLIFCGGKVMLMVCAKAREGGNICLCCNEVKSPTTGGETVAIRQLGGGESRCCKEVVREWARMLDSPGVYAPVALFTLPNPSPEQGQQLRTINLRERLLGSCEFWKHPTLQHVREAKDLCSEPAAVSGLTLAGLEEALNAHSIFARGTAPAGGEDTGERNGRAQAEGEPEVSSLGEASASLA</sequence>
<gene>
    <name evidence="2" type="ORF">DUNSADRAFT_3796</name>
</gene>
<accession>A0ABQ7GT99</accession>
<feature type="region of interest" description="Disordered" evidence="1">
    <location>
        <begin position="304"/>
        <end position="339"/>
    </location>
</feature>